<dbReference type="KEGG" id="sva:SVA_2301"/>
<evidence type="ECO:0000256" key="1">
    <source>
        <dbReference type="ARBA" id="ARBA00004418"/>
    </source>
</evidence>
<keyword evidence="4" id="KW-0574">Periplasm</keyword>
<dbReference type="PROSITE" id="PS50914">
    <property type="entry name" value="BON"/>
    <property type="match status" value="1"/>
</dbReference>
<keyword evidence="2 6" id="KW-0732">Signal</keyword>
<dbReference type="Proteomes" id="UP000218899">
    <property type="component" value="Chromosome"/>
</dbReference>
<dbReference type="InterPro" id="IPR014004">
    <property type="entry name" value="Transpt-assoc_nodulatn_dom_bac"/>
</dbReference>
<evidence type="ECO:0000259" key="7">
    <source>
        <dbReference type="PROSITE" id="PS50914"/>
    </source>
</evidence>
<reference evidence="8 9" key="1">
    <citation type="submission" date="2015-08" db="EMBL/GenBank/DDBJ databases">
        <title>Complete genome sequence of Sulfurifustis variabilis.</title>
        <authorList>
            <person name="Miura A."/>
            <person name="Kojima H."/>
            <person name="Fukui M."/>
        </authorList>
    </citation>
    <scope>NUCLEOTIDE SEQUENCE [LARGE SCALE GENOMIC DNA]</scope>
    <source>
        <strain evidence="9">skN76</strain>
    </source>
</reference>
<name>A0A1B4VC74_9GAMM</name>
<dbReference type="OrthoDB" id="7360581at2"/>
<dbReference type="FunFam" id="3.30.1340.30:FF:000001">
    <property type="entry name" value="Molecular chaperone OsmY"/>
    <property type="match status" value="1"/>
</dbReference>
<keyword evidence="3" id="KW-0677">Repeat</keyword>
<keyword evidence="9" id="KW-1185">Reference proteome</keyword>
<dbReference type="InterPro" id="IPR051686">
    <property type="entry name" value="Lipoprotein_DolP"/>
</dbReference>
<dbReference type="RefSeq" id="WP_096461327.1">
    <property type="nucleotide sequence ID" value="NZ_AP014936.1"/>
</dbReference>
<dbReference type="InterPro" id="IPR007055">
    <property type="entry name" value="BON_dom"/>
</dbReference>
<evidence type="ECO:0000256" key="6">
    <source>
        <dbReference type="SAM" id="SignalP"/>
    </source>
</evidence>
<dbReference type="SMART" id="SM00749">
    <property type="entry name" value="BON"/>
    <property type="match status" value="1"/>
</dbReference>
<dbReference type="PANTHER" id="PTHR34606:SF16">
    <property type="entry name" value="BON DOMAIN-CONTAINING PROTEIN"/>
    <property type="match status" value="1"/>
</dbReference>
<protein>
    <recommendedName>
        <fullName evidence="5">Osmotically-inducible protein Y</fullName>
    </recommendedName>
</protein>
<evidence type="ECO:0000313" key="8">
    <source>
        <dbReference type="EMBL" id="BAU48851.1"/>
    </source>
</evidence>
<dbReference type="PANTHER" id="PTHR34606">
    <property type="entry name" value="BON DOMAIN-CONTAINING PROTEIN"/>
    <property type="match status" value="1"/>
</dbReference>
<dbReference type="GO" id="GO:0042597">
    <property type="term" value="C:periplasmic space"/>
    <property type="evidence" value="ECO:0007669"/>
    <property type="project" value="UniProtKB-SubCell"/>
</dbReference>
<evidence type="ECO:0000256" key="4">
    <source>
        <dbReference type="ARBA" id="ARBA00022764"/>
    </source>
</evidence>
<accession>A0A1B4VC74</accession>
<comment type="subcellular location">
    <subcellularLocation>
        <location evidence="1">Periplasm</location>
    </subcellularLocation>
</comment>
<dbReference type="Pfam" id="PF04972">
    <property type="entry name" value="BON"/>
    <property type="match status" value="1"/>
</dbReference>
<organism evidence="8 9">
    <name type="scientific">Sulfurifustis variabilis</name>
    <dbReference type="NCBI Taxonomy" id="1675686"/>
    <lineage>
        <taxon>Bacteria</taxon>
        <taxon>Pseudomonadati</taxon>
        <taxon>Pseudomonadota</taxon>
        <taxon>Gammaproteobacteria</taxon>
        <taxon>Acidiferrobacterales</taxon>
        <taxon>Acidiferrobacteraceae</taxon>
        <taxon>Sulfurifustis</taxon>
    </lineage>
</organism>
<feature type="chain" id="PRO_5008571359" description="Osmotically-inducible protein Y" evidence="6">
    <location>
        <begin position="22"/>
        <end position="106"/>
    </location>
</feature>
<evidence type="ECO:0000256" key="3">
    <source>
        <dbReference type="ARBA" id="ARBA00022737"/>
    </source>
</evidence>
<feature type="domain" description="BON" evidence="7">
    <location>
        <begin position="37"/>
        <end position="105"/>
    </location>
</feature>
<proteinExistence type="predicted"/>
<gene>
    <name evidence="8" type="ORF">SVA_2301</name>
</gene>
<dbReference type="EMBL" id="AP014936">
    <property type="protein sequence ID" value="BAU48851.1"/>
    <property type="molecule type" value="Genomic_DNA"/>
</dbReference>
<dbReference type="Gene3D" id="3.30.1340.30">
    <property type="match status" value="1"/>
</dbReference>
<evidence type="ECO:0000256" key="2">
    <source>
        <dbReference type="ARBA" id="ARBA00022729"/>
    </source>
</evidence>
<evidence type="ECO:0000313" key="9">
    <source>
        <dbReference type="Proteomes" id="UP000218899"/>
    </source>
</evidence>
<feature type="signal peptide" evidence="6">
    <location>
        <begin position="1"/>
        <end position="21"/>
    </location>
</feature>
<dbReference type="AlphaFoldDB" id="A0A1B4VC74"/>
<sequence length="106" mass="11122">MAFLPAALVLLALVAGFSAMAGCAGGPTRASTGEYIDDSVVTSKVKTALFRDPDVSGFQVSVETHKGQVQLSGFVDTPEQKARAERVARSVEGVRSVTNSIIVKPR</sequence>
<evidence type="ECO:0000256" key="5">
    <source>
        <dbReference type="ARBA" id="ARBA00070588"/>
    </source>
</evidence>